<gene>
    <name evidence="1" type="ORF">PHISCL_07016</name>
</gene>
<evidence type="ECO:0000313" key="1">
    <source>
        <dbReference type="EMBL" id="RJE20650.1"/>
    </source>
</evidence>
<accession>A0A3A2ZDF9</accession>
<dbReference type="InterPro" id="IPR028241">
    <property type="entry name" value="RAVE2/Rogdi"/>
</dbReference>
<dbReference type="Proteomes" id="UP000266188">
    <property type="component" value="Unassembled WGS sequence"/>
</dbReference>
<dbReference type="OrthoDB" id="66510at2759"/>
<dbReference type="Pfam" id="PF10259">
    <property type="entry name" value="Rogdi_lz"/>
    <property type="match status" value="1"/>
</dbReference>
<comment type="caution">
    <text evidence="1">The sequence shown here is derived from an EMBL/GenBank/DDBJ whole genome shotgun (WGS) entry which is preliminary data.</text>
</comment>
<dbReference type="STRING" id="2070753.A0A3A2ZDF9"/>
<dbReference type="AlphaFoldDB" id="A0A3A2ZDF9"/>
<dbReference type="EMBL" id="MVGC01000288">
    <property type="protein sequence ID" value="RJE20650.1"/>
    <property type="molecule type" value="Genomic_DNA"/>
</dbReference>
<keyword evidence="2" id="KW-1185">Reference proteome</keyword>
<reference evidence="2" key="1">
    <citation type="submission" date="2017-02" db="EMBL/GenBank/DDBJ databases">
        <authorList>
            <person name="Tafer H."/>
            <person name="Lopandic K."/>
        </authorList>
    </citation>
    <scope>NUCLEOTIDE SEQUENCE [LARGE SCALE GENOMIC DNA]</scope>
    <source>
        <strain evidence="2">CBS 366.77</strain>
    </source>
</reference>
<name>A0A3A2ZDF9_9EURO</name>
<protein>
    <submittedName>
        <fullName evidence="1">Uncharacterized protein</fullName>
    </submittedName>
</protein>
<evidence type="ECO:0000313" key="2">
    <source>
        <dbReference type="Proteomes" id="UP000266188"/>
    </source>
</evidence>
<proteinExistence type="predicted"/>
<organism evidence="1 2">
    <name type="scientific">Aspergillus sclerotialis</name>
    <dbReference type="NCBI Taxonomy" id="2070753"/>
    <lineage>
        <taxon>Eukaryota</taxon>
        <taxon>Fungi</taxon>
        <taxon>Dikarya</taxon>
        <taxon>Ascomycota</taxon>
        <taxon>Pezizomycotina</taxon>
        <taxon>Eurotiomycetes</taxon>
        <taxon>Eurotiomycetidae</taxon>
        <taxon>Eurotiales</taxon>
        <taxon>Aspergillaceae</taxon>
        <taxon>Aspergillus</taxon>
        <taxon>Aspergillus subgen. Polypaecilum</taxon>
    </lineage>
</organism>
<sequence>MRRIAGPERTRLNVGFVIAKVRECERFRDEVGTKIVKGDIQLRLNSLSLSRGAATRLCLSNSTTAPELVLQQLVSVRDLVNQSLDIVDVSTWTGDPLNASFIFSQLHLLHETIIEARQMLKGEGDKVKGKWWDTSAVENVSSLRPLSTRIQFVN</sequence>